<evidence type="ECO:0000256" key="1">
    <source>
        <dbReference type="SAM" id="MobiDB-lite"/>
    </source>
</evidence>
<proteinExistence type="predicted"/>
<feature type="region of interest" description="Disordered" evidence="1">
    <location>
        <begin position="1"/>
        <end position="72"/>
    </location>
</feature>
<name>A0ABU8KNV0_9HYPH</name>
<evidence type="ECO:0000313" key="3">
    <source>
        <dbReference type="Proteomes" id="UP001387293"/>
    </source>
</evidence>
<gene>
    <name evidence="2" type="ORF">O7A60_01080</name>
</gene>
<protein>
    <recommendedName>
        <fullName evidence="4">Sugar ABC transporter ATP-binding protein</fullName>
    </recommendedName>
</protein>
<dbReference type="RefSeq" id="WP_337104636.1">
    <property type="nucleotide sequence ID" value="NZ_JAPYKS010000001.1"/>
</dbReference>
<keyword evidence="3" id="KW-1185">Reference proteome</keyword>
<reference evidence="2 3" key="1">
    <citation type="submission" date="2022-12" db="EMBL/GenBank/DDBJ databases">
        <authorList>
            <person name="Muema E."/>
        </authorList>
    </citation>
    <scope>NUCLEOTIDE SEQUENCE [LARGE SCALE GENOMIC DNA]</scope>
    <source>
        <strain evidence="3">1326</strain>
    </source>
</reference>
<accession>A0ABU8KNV0</accession>
<evidence type="ECO:0008006" key="4">
    <source>
        <dbReference type="Google" id="ProtNLM"/>
    </source>
</evidence>
<organism evidence="2 3">
    <name type="scientific">Mesorhizobium salmacidum</name>
    <dbReference type="NCBI Taxonomy" id="3015171"/>
    <lineage>
        <taxon>Bacteria</taxon>
        <taxon>Pseudomonadati</taxon>
        <taxon>Pseudomonadota</taxon>
        <taxon>Alphaproteobacteria</taxon>
        <taxon>Hyphomicrobiales</taxon>
        <taxon>Phyllobacteriaceae</taxon>
        <taxon>Mesorhizobium</taxon>
    </lineage>
</organism>
<dbReference type="Proteomes" id="UP001387293">
    <property type="component" value="Unassembled WGS sequence"/>
</dbReference>
<sequence>MSSNIHPKTRKPSDKDLKQNPGIGASRGTIKGGNLLDEDEELDGENTFTGDVDNDTTPQGGVNPRQTGRTNE</sequence>
<comment type="caution">
    <text evidence="2">The sequence shown here is derived from an EMBL/GenBank/DDBJ whole genome shotgun (WGS) entry which is preliminary data.</text>
</comment>
<evidence type="ECO:0000313" key="2">
    <source>
        <dbReference type="EMBL" id="MEI9407369.1"/>
    </source>
</evidence>
<feature type="compositionally biased region" description="Polar residues" evidence="1">
    <location>
        <begin position="55"/>
        <end position="72"/>
    </location>
</feature>
<dbReference type="EMBL" id="JAPYKS010000001">
    <property type="protein sequence ID" value="MEI9407369.1"/>
    <property type="molecule type" value="Genomic_DNA"/>
</dbReference>